<gene>
    <name evidence="4" type="ORF">GGR36_003478</name>
</gene>
<evidence type="ECO:0000259" key="3">
    <source>
        <dbReference type="PROSITE" id="PS50110"/>
    </source>
</evidence>
<dbReference type="SUPFAM" id="SSF52172">
    <property type="entry name" value="CheY-like"/>
    <property type="match status" value="1"/>
</dbReference>
<dbReference type="CDD" id="cd17546">
    <property type="entry name" value="REC_hyHK_CKI1_RcsC-like"/>
    <property type="match status" value="1"/>
</dbReference>
<dbReference type="InterPro" id="IPR050595">
    <property type="entry name" value="Bact_response_regulator"/>
</dbReference>
<reference evidence="4 5" key="1">
    <citation type="submission" date="2020-08" db="EMBL/GenBank/DDBJ databases">
        <title>Genomic Encyclopedia of Type Strains, Phase IV (KMG-IV): sequencing the most valuable type-strain genomes for metagenomic binning, comparative biology and taxonomic classification.</title>
        <authorList>
            <person name="Goeker M."/>
        </authorList>
    </citation>
    <scope>NUCLEOTIDE SEQUENCE [LARGE SCALE GENOMIC DNA]</scope>
    <source>
        <strain evidence="4 5">DSM 106739</strain>
    </source>
</reference>
<dbReference type="EMBL" id="JACIET010000002">
    <property type="protein sequence ID" value="MBB4014132.1"/>
    <property type="molecule type" value="Genomic_DNA"/>
</dbReference>
<sequence>MTQPLTVLVVDDSRVSRMMSRSLVMHLRPGSDVVEGADGEQALAQARDRHLDLAILDMNMPGMNGLELASALHALQPDVRLALLTANVQEAVRQRAEAQGVRFYRKPISEAVIAQILDDAFPQT</sequence>
<feature type="domain" description="Response regulatory" evidence="3">
    <location>
        <begin position="6"/>
        <end position="121"/>
    </location>
</feature>
<dbReference type="AlphaFoldDB" id="A0A840BR34"/>
<protein>
    <submittedName>
        <fullName evidence="4">CheY-like chemotaxis protein</fullName>
    </submittedName>
</protein>
<dbReference type="Proteomes" id="UP000561045">
    <property type="component" value="Unassembled WGS sequence"/>
</dbReference>
<evidence type="ECO:0000313" key="4">
    <source>
        <dbReference type="EMBL" id="MBB4014132.1"/>
    </source>
</evidence>
<evidence type="ECO:0000313" key="5">
    <source>
        <dbReference type="Proteomes" id="UP000561045"/>
    </source>
</evidence>
<name>A0A840BR34_9RHOO</name>
<keyword evidence="5" id="KW-1185">Reference proteome</keyword>
<accession>A0A840BR34</accession>
<comment type="caution">
    <text evidence="4">The sequence shown here is derived from an EMBL/GenBank/DDBJ whole genome shotgun (WGS) entry which is preliminary data.</text>
</comment>
<dbReference type="PANTHER" id="PTHR44591">
    <property type="entry name" value="STRESS RESPONSE REGULATOR PROTEIN 1"/>
    <property type="match status" value="1"/>
</dbReference>
<dbReference type="InterPro" id="IPR011006">
    <property type="entry name" value="CheY-like_superfamily"/>
</dbReference>
<organism evidence="4 5">
    <name type="scientific">Niveibacterium umoris</name>
    <dbReference type="NCBI Taxonomy" id="1193620"/>
    <lineage>
        <taxon>Bacteria</taxon>
        <taxon>Pseudomonadati</taxon>
        <taxon>Pseudomonadota</taxon>
        <taxon>Betaproteobacteria</taxon>
        <taxon>Rhodocyclales</taxon>
        <taxon>Rhodocyclaceae</taxon>
        <taxon>Niveibacterium</taxon>
    </lineage>
</organism>
<feature type="modified residue" description="4-aspartylphosphate" evidence="2">
    <location>
        <position position="57"/>
    </location>
</feature>
<dbReference type="GO" id="GO:0000160">
    <property type="term" value="P:phosphorelay signal transduction system"/>
    <property type="evidence" value="ECO:0007669"/>
    <property type="project" value="InterPro"/>
</dbReference>
<dbReference type="SMART" id="SM00448">
    <property type="entry name" value="REC"/>
    <property type="match status" value="1"/>
</dbReference>
<keyword evidence="1 2" id="KW-0597">Phosphoprotein</keyword>
<dbReference type="Gene3D" id="3.40.50.2300">
    <property type="match status" value="1"/>
</dbReference>
<dbReference type="RefSeq" id="WP_183636021.1">
    <property type="nucleotide sequence ID" value="NZ_BAABLE010000005.1"/>
</dbReference>
<dbReference type="Pfam" id="PF00072">
    <property type="entry name" value="Response_reg"/>
    <property type="match status" value="1"/>
</dbReference>
<evidence type="ECO:0000256" key="1">
    <source>
        <dbReference type="ARBA" id="ARBA00022553"/>
    </source>
</evidence>
<dbReference type="PANTHER" id="PTHR44591:SF3">
    <property type="entry name" value="RESPONSE REGULATORY DOMAIN-CONTAINING PROTEIN"/>
    <property type="match status" value="1"/>
</dbReference>
<evidence type="ECO:0000256" key="2">
    <source>
        <dbReference type="PROSITE-ProRule" id="PRU00169"/>
    </source>
</evidence>
<dbReference type="InterPro" id="IPR001789">
    <property type="entry name" value="Sig_transdc_resp-reg_receiver"/>
</dbReference>
<proteinExistence type="predicted"/>
<dbReference type="PROSITE" id="PS50110">
    <property type="entry name" value="RESPONSE_REGULATORY"/>
    <property type="match status" value="1"/>
</dbReference>